<evidence type="ECO:0000256" key="6">
    <source>
        <dbReference type="ARBA" id="ARBA00023288"/>
    </source>
</evidence>
<proteinExistence type="inferred from homology"/>
<dbReference type="AlphaFoldDB" id="Q11ES2"/>
<keyword evidence="5" id="KW-0998">Cell outer membrane</keyword>
<evidence type="ECO:0000313" key="8">
    <source>
        <dbReference type="EMBL" id="ABG64103.1"/>
    </source>
</evidence>
<dbReference type="PROSITE" id="PS51257">
    <property type="entry name" value="PROKAR_LIPOPROTEIN"/>
    <property type="match status" value="1"/>
</dbReference>
<dbReference type="eggNOG" id="ENOG5032VTZ">
    <property type="taxonomic scope" value="Bacteria"/>
</dbReference>
<reference evidence="8" key="1">
    <citation type="submission" date="2006-06" db="EMBL/GenBank/DDBJ databases">
        <title>Complete sequence of chromosome of Chelativorans sp. BNC1.</title>
        <authorList>
            <consortium name="US DOE Joint Genome Institute"/>
            <person name="Copeland A."/>
            <person name="Lucas S."/>
            <person name="Lapidus A."/>
            <person name="Barry K."/>
            <person name="Detter J.C."/>
            <person name="Glavina del Rio T."/>
            <person name="Hammon N."/>
            <person name="Israni S."/>
            <person name="Dalin E."/>
            <person name="Tice H."/>
            <person name="Pitluck S."/>
            <person name="Chertkov O."/>
            <person name="Brettin T."/>
            <person name="Bruce D."/>
            <person name="Han C."/>
            <person name="Tapia R."/>
            <person name="Gilna P."/>
            <person name="Schmutz J."/>
            <person name="Larimer F."/>
            <person name="Land M."/>
            <person name="Hauser L."/>
            <person name="Kyrpides N."/>
            <person name="Mikhailova N."/>
            <person name="Richardson P."/>
        </authorList>
    </citation>
    <scope>NUCLEOTIDE SEQUENCE</scope>
    <source>
        <strain evidence="8">BNC1</strain>
    </source>
</reference>
<dbReference type="Pfam" id="PF26368">
    <property type="entry name" value="OMP10"/>
    <property type="match status" value="1"/>
</dbReference>
<organism evidence="8">
    <name type="scientific">Chelativorans sp. (strain BNC1)</name>
    <dbReference type="NCBI Taxonomy" id="266779"/>
    <lineage>
        <taxon>Bacteria</taxon>
        <taxon>Pseudomonadati</taxon>
        <taxon>Pseudomonadota</taxon>
        <taxon>Alphaproteobacteria</taxon>
        <taxon>Hyphomicrobiales</taxon>
        <taxon>Phyllobacteriaceae</taxon>
        <taxon>Chelativorans</taxon>
    </lineage>
</organism>
<gene>
    <name evidence="8" type="ordered locus">Meso_2726</name>
</gene>
<evidence type="ECO:0000256" key="7">
    <source>
        <dbReference type="ARBA" id="ARBA00044505"/>
    </source>
</evidence>
<protein>
    <submittedName>
        <fullName evidence="8">Outer membrane lipoprotein</fullName>
    </submittedName>
</protein>
<dbReference type="InterPro" id="IPR049857">
    <property type="entry name" value="Omp10-like"/>
</dbReference>
<dbReference type="OrthoDB" id="7889062at2"/>
<evidence type="ECO:0000256" key="5">
    <source>
        <dbReference type="ARBA" id="ARBA00023237"/>
    </source>
</evidence>
<evidence type="ECO:0000256" key="1">
    <source>
        <dbReference type="ARBA" id="ARBA00004459"/>
    </source>
</evidence>
<evidence type="ECO:0000256" key="3">
    <source>
        <dbReference type="ARBA" id="ARBA00023136"/>
    </source>
</evidence>
<dbReference type="KEGG" id="mes:Meso_2726"/>
<keyword evidence="6 8" id="KW-0449">Lipoprotein</keyword>
<keyword evidence="3" id="KW-0472">Membrane</keyword>
<dbReference type="HOGENOM" id="CLU_136213_0_0_5"/>
<dbReference type="STRING" id="266779.Meso_2726"/>
<evidence type="ECO:0000256" key="4">
    <source>
        <dbReference type="ARBA" id="ARBA00023139"/>
    </source>
</evidence>
<sequence length="118" mass="12417" precursor="true">MISFRSAASFAGLAAALIISGCVGMPRSAESALEGQWVDAQGVGVSTFSGGQFATVASDTGNRLSQGTYRFRDGQTVEISMTSLIRQTQTNLTCSLTTPNQLSCTSAQGQRFVLTRRA</sequence>
<name>Q11ES2_CHESB</name>
<comment type="subcellular location">
    <subcellularLocation>
        <location evidence="1">Cell outer membrane</location>
        <topology evidence="1">Lipid-anchor</topology>
    </subcellularLocation>
</comment>
<accession>Q11ES2</accession>
<keyword evidence="2" id="KW-0732">Signal</keyword>
<comment type="similarity">
    <text evidence="7">Belongs to the rhizobiaceae omp10 lipoprotein family.</text>
</comment>
<keyword evidence="4" id="KW-0564">Palmitate</keyword>
<evidence type="ECO:0000256" key="2">
    <source>
        <dbReference type="ARBA" id="ARBA00022729"/>
    </source>
</evidence>
<dbReference type="EMBL" id="CP000390">
    <property type="protein sequence ID" value="ABG64103.1"/>
    <property type="molecule type" value="Genomic_DNA"/>
</dbReference>